<accession>A0ACC0PD40</accession>
<sequence length="297" mass="34628">MQLQLHCNANSSLQSLNVARTHRRGGGIGSDDRQKTSESEEKDAEGKYEEKEEKEEQRTTVEEEEEEEEQEEECGPEHQMVPDEEVERTTIEAFMGVLAKNSPKPTKKKRKQVDPSSLVKNVKNETRIEKKEEGFVYEDLNKVKKNKQEEMHDVIPKWNVEKTKLGKLLEEEDKALLNLFYKDAVEKFMKELEATKSNQPQFYLLTPIESIFKDGTQLRTVQQAPQQNVASVDCGPVVCYIMKRIAELEEIPQKLEKEDVLAFKVYLFHKILHDEPRSWMKEKWQDKQLAQDLTSDK</sequence>
<proteinExistence type="predicted"/>
<name>A0ACC0PD40_RHOML</name>
<reference evidence="1" key="1">
    <citation type="submission" date="2022-02" db="EMBL/GenBank/DDBJ databases">
        <title>Plant Genome Project.</title>
        <authorList>
            <person name="Zhang R.-G."/>
        </authorList>
    </citation>
    <scope>NUCLEOTIDE SEQUENCE</scope>
    <source>
        <strain evidence="1">AT1</strain>
    </source>
</reference>
<dbReference type="Proteomes" id="UP001062846">
    <property type="component" value="Chromosome 3"/>
</dbReference>
<evidence type="ECO:0000313" key="2">
    <source>
        <dbReference type="Proteomes" id="UP001062846"/>
    </source>
</evidence>
<organism evidence="1 2">
    <name type="scientific">Rhododendron molle</name>
    <name type="common">Chinese azalea</name>
    <name type="synonym">Azalea mollis</name>
    <dbReference type="NCBI Taxonomy" id="49168"/>
    <lineage>
        <taxon>Eukaryota</taxon>
        <taxon>Viridiplantae</taxon>
        <taxon>Streptophyta</taxon>
        <taxon>Embryophyta</taxon>
        <taxon>Tracheophyta</taxon>
        <taxon>Spermatophyta</taxon>
        <taxon>Magnoliopsida</taxon>
        <taxon>eudicotyledons</taxon>
        <taxon>Gunneridae</taxon>
        <taxon>Pentapetalae</taxon>
        <taxon>asterids</taxon>
        <taxon>Ericales</taxon>
        <taxon>Ericaceae</taxon>
        <taxon>Ericoideae</taxon>
        <taxon>Rhodoreae</taxon>
        <taxon>Rhododendron</taxon>
    </lineage>
</organism>
<evidence type="ECO:0000313" key="1">
    <source>
        <dbReference type="EMBL" id="KAI8563355.1"/>
    </source>
</evidence>
<protein>
    <submittedName>
        <fullName evidence="1">Uncharacterized protein</fullName>
    </submittedName>
</protein>
<keyword evidence="2" id="KW-1185">Reference proteome</keyword>
<comment type="caution">
    <text evidence="1">The sequence shown here is derived from an EMBL/GenBank/DDBJ whole genome shotgun (WGS) entry which is preliminary data.</text>
</comment>
<dbReference type="EMBL" id="CM046390">
    <property type="protein sequence ID" value="KAI8563355.1"/>
    <property type="molecule type" value="Genomic_DNA"/>
</dbReference>
<gene>
    <name evidence="1" type="ORF">RHMOL_Rhmol03G0105600</name>
</gene>